<evidence type="ECO:0000256" key="4">
    <source>
        <dbReference type="ARBA" id="ARBA00023054"/>
    </source>
</evidence>
<dbReference type="OrthoDB" id="8959347at2759"/>
<organism evidence="8 9">
    <name type="scientific">Synaphobranchus kaupii</name>
    <name type="common">Kaup's arrowtooth eel</name>
    <dbReference type="NCBI Taxonomy" id="118154"/>
    <lineage>
        <taxon>Eukaryota</taxon>
        <taxon>Metazoa</taxon>
        <taxon>Chordata</taxon>
        <taxon>Craniata</taxon>
        <taxon>Vertebrata</taxon>
        <taxon>Euteleostomi</taxon>
        <taxon>Actinopterygii</taxon>
        <taxon>Neopterygii</taxon>
        <taxon>Teleostei</taxon>
        <taxon>Anguilliformes</taxon>
        <taxon>Synaphobranchidae</taxon>
        <taxon>Synaphobranchus</taxon>
    </lineage>
</organism>
<dbReference type="InterPro" id="IPR028745">
    <property type="entry name" value="AKAP9/Pericentrin"/>
</dbReference>
<evidence type="ECO:0000256" key="3">
    <source>
        <dbReference type="ARBA" id="ARBA00022553"/>
    </source>
</evidence>
<dbReference type="PANTHER" id="PTHR44981">
    <property type="entry name" value="PERICENTRIN-LIKE PROTEIN, ISOFORM F"/>
    <property type="match status" value="1"/>
</dbReference>
<comment type="caution">
    <text evidence="8">The sequence shown here is derived from an EMBL/GenBank/DDBJ whole genome shotgun (WGS) entry which is preliminary data.</text>
</comment>
<evidence type="ECO:0000313" key="8">
    <source>
        <dbReference type="EMBL" id="KAJ8352321.1"/>
    </source>
</evidence>
<evidence type="ECO:0000256" key="2">
    <source>
        <dbReference type="ARBA" id="ARBA00022490"/>
    </source>
</evidence>
<dbReference type="Pfam" id="PF10495">
    <property type="entry name" value="PACT_coil_coil"/>
    <property type="match status" value="1"/>
</dbReference>
<feature type="domain" description="Pericentrin/AKAP-450 centrosomal targeting" evidence="7">
    <location>
        <begin position="149"/>
        <end position="230"/>
    </location>
</feature>
<keyword evidence="9" id="KW-1185">Reference proteome</keyword>
<evidence type="ECO:0000313" key="9">
    <source>
        <dbReference type="Proteomes" id="UP001152622"/>
    </source>
</evidence>
<keyword evidence="4 6" id="KW-0175">Coiled coil</keyword>
<evidence type="ECO:0000259" key="7">
    <source>
        <dbReference type="Pfam" id="PF10495"/>
    </source>
</evidence>
<reference evidence="8" key="1">
    <citation type="journal article" date="2023" name="Science">
        <title>Genome structures resolve the early diversification of teleost fishes.</title>
        <authorList>
            <person name="Parey E."/>
            <person name="Louis A."/>
            <person name="Montfort J."/>
            <person name="Bouchez O."/>
            <person name="Roques C."/>
            <person name="Iampietro C."/>
            <person name="Lluch J."/>
            <person name="Castinel A."/>
            <person name="Donnadieu C."/>
            <person name="Desvignes T."/>
            <person name="Floi Bucao C."/>
            <person name="Jouanno E."/>
            <person name="Wen M."/>
            <person name="Mejri S."/>
            <person name="Dirks R."/>
            <person name="Jansen H."/>
            <person name="Henkel C."/>
            <person name="Chen W.J."/>
            <person name="Zahm M."/>
            <person name="Cabau C."/>
            <person name="Klopp C."/>
            <person name="Thompson A.W."/>
            <person name="Robinson-Rechavi M."/>
            <person name="Braasch I."/>
            <person name="Lecointre G."/>
            <person name="Bobe J."/>
            <person name="Postlethwait J.H."/>
            <person name="Berthelot C."/>
            <person name="Roest Crollius H."/>
            <person name="Guiguen Y."/>
        </authorList>
    </citation>
    <scope>NUCLEOTIDE SEQUENCE</scope>
    <source>
        <strain evidence="8">WJC10195</strain>
    </source>
</reference>
<proteinExistence type="predicted"/>
<dbReference type="GO" id="GO:0005737">
    <property type="term" value="C:cytoplasm"/>
    <property type="evidence" value="ECO:0007669"/>
    <property type="project" value="UniProtKB-ARBA"/>
</dbReference>
<dbReference type="GO" id="GO:0007165">
    <property type="term" value="P:signal transduction"/>
    <property type="evidence" value="ECO:0007669"/>
    <property type="project" value="InterPro"/>
</dbReference>
<protein>
    <recommendedName>
        <fullName evidence="7">Pericentrin/AKAP-450 centrosomal targeting domain-containing protein</fullName>
    </recommendedName>
</protein>
<keyword evidence="2" id="KW-0963">Cytoplasm</keyword>
<dbReference type="AlphaFoldDB" id="A0A9Q1F702"/>
<keyword evidence="5" id="KW-0206">Cytoskeleton</keyword>
<comment type="subcellular location">
    <subcellularLocation>
        <location evidence="1">Cytoplasm</location>
        <location evidence="1">Cytoskeleton</location>
        <location evidence="1">Microtubule organizing center</location>
        <location evidence="1">Centrosome</location>
    </subcellularLocation>
</comment>
<dbReference type="InterPro" id="IPR019528">
    <property type="entry name" value="PACT_domain"/>
</dbReference>
<feature type="coiled-coil region" evidence="6">
    <location>
        <begin position="2"/>
        <end position="129"/>
    </location>
</feature>
<gene>
    <name evidence="8" type="ORF">SKAU_G00237970</name>
</gene>
<keyword evidence="3" id="KW-0597">Phosphoprotein</keyword>
<evidence type="ECO:0000256" key="6">
    <source>
        <dbReference type="SAM" id="Coils"/>
    </source>
</evidence>
<evidence type="ECO:0000256" key="5">
    <source>
        <dbReference type="ARBA" id="ARBA00023212"/>
    </source>
</evidence>
<name>A0A9Q1F702_SYNKA</name>
<accession>A0A9Q1F702</accession>
<dbReference type="Proteomes" id="UP001152622">
    <property type="component" value="Chromosome 8"/>
</dbReference>
<evidence type="ECO:0000256" key="1">
    <source>
        <dbReference type="ARBA" id="ARBA00004300"/>
    </source>
</evidence>
<dbReference type="GO" id="GO:0060090">
    <property type="term" value="F:molecular adaptor activity"/>
    <property type="evidence" value="ECO:0007669"/>
    <property type="project" value="InterPro"/>
</dbReference>
<dbReference type="GO" id="GO:0005813">
    <property type="term" value="C:centrosome"/>
    <property type="evidence" value="ECO:0007669"/>
    <property type="project" value="UniProtKB-SubCell"/>
</dbReference>
<sequence length="357" mass="40013">MVQSEESDLRDLLRTLTDLDEDLKRLCSKNPSQMSSPSLVDRLLKENSDLTNQLATLSEDKVTLKRTLSCLEREMQGQRRTRAAREQLKSPEPVDAALLSEKLAWQKERVSLQMALQKAEAELSRVTAEIENRPVIDISSGKMARLYGKYLRAESFRKALVYQKKYLLLLLGGFQDCEQVTLSLIARMGAYPSPVDLPAAAPRSRPINRFRTSVRVVIAISRLRFLVRKWQKAIRKGPVVTTVVNGHGHSSGSGVRAEVLRQQHPGVIFNSPPTRDSTLSQRGVVSPLVAPLKSPFRLHNRLYPSPALMPAEVSLTLSQDPERSLTEYIQHLETIQQRLGGLPQGSAAVSYSRKSDR</sequence>
<dbReference type="PANTHER" id="PTHR44981:SF3">
    <property type="entry name" value="PERICENTRIN"/>
    <property type="match status" value="1"/>
</dbReference>
<dbReference type="EMBL" id="JAINUF010000008">
    <property type="protein sequence ID" value="KAJ8352321.1"/>
    <property type="molecule type" value="Genomic_DNA"/>
</dbReference>